<evidence type="ECO:0000259" key="12">
    <source>
        <dbReference type="PROSITE" id="PS51722"/>
    </source>
</evidence>
<dbReference type="SUPFAM" id="SSF52540">
    <property type="entry name" value="P-loop containing nucleoside triphosphate hydrolases"/>
    <property type="match status" value="1"/>
</dbReference>
<dbReference type="SUPFAM" id="SSF54980">
    <property type="entry name" value="EF-G C-terminal domain-like"/>
    <property type="match status" value="2"/>
</dbReference>
<dbReference type="InterPro" id="IPR000795">
    <property type="entry name" value="T_Tr_GTP-bd_dom"/>
</dbReference>
<dbReference type="CDD" id="cd03699">
    <property type="entry name" value="EF4_II"/>
    <property type="match status" value="1"/>
</dbReference>
<dbReference type="HAMAP" id="MF_00071">
    <property type="entry name" value="LepA"/>
    <property type="match status" value="1"/>
</dbReference>
<evidence type="ECO:0000256" key="11">
    <source>
        <dbReference type="ARBA" id="ARBA00066744"/>
    </source>
</evidence>
<evidence type="ECO:0000256" key="1">
    <source>
        <dbReference type="ARBA" id="ARBA00005454"/>
    </source>
</evidence>
<comment type="function">
    <text evidence="9">Required for accurate and efficient protein synthesis under certain stress conditions. May act as a fidelity factor of the translation reaction, by catalyzing a one-codon backward translocation of tRNAs on improperly translocated ribosomes. Back-translocation proceeds from a post-translocation (POST) complex to a pre-translocation (PRE) complex, thus giving elongation factor G a second chance to translocate the tRNAs correctly. Binds to ribosomes in a GTP-dependent manner.</text>
</comment>
<dbReference type="Pfam" id="PF00679">
    <property type="entry name" value="EFG_C"/>
    <property type="match status" value="1"/>
</dbReference>
<proteinExistence type="inferred from homology"/>
<comment type="similarity">
    <text evidence="10">Belongs to the GTP-binding elongation factor family. LepA subfamily.</text>
</comment>
<dbReference type="InterPro" id="IPR005225">
    <property type="entry name" value="Small_GTP-bd"/>
</dbReference>
<evidence type="ECO:0000256" key="5">
    <source>
        <dbReference type="ARBA" id="ARBA00022917"/>
    </source>
</evidence>
<dbReference type="InterPro" id="IPR013842">
    <property type="entry name" value="LepA_CTD"/>
</dbReference>
<keyword evidence="13" id="KW-0251">Elongation factor</keyword>
<evidence type="ECO:0000256" key="7">
    <source>
        <dbReference type="ARBA" id="ARBA00023136"/>
    </source>
</evidence>
<evidence type="ECO:0000256" key="4">
    <source>
        <dbReference type="ARBA" id="ARBA00022801"/>
    </source>
</evidence>
<dbReference type="Gene3D" id="3.30.70.2570">
    <property type="entry name" value="Elongation factor 4, C-terminal domain"/>
    <property type="match status" value="1"/>
</dbReference>
<dbReference type="GO" id="GO:0003924">
    <property type="term" value="F:GTPase activity"/>
    <property type="evidence" value="ECO:0007669"/>
    <property type="project" value="InterPro"/>
</dbReference>
<dbReference type="Pfam" id="PF00009">
    <property type="entry name" value="GTP_EFTU"/>
    <property type="match status" value="1"/>
</dbReference>
<dbReference type="GO" id="GO:0043022">
    <property type="term" value="F:ribosome binding"/>
    <property type="evidence" value="ECO:0007669"/>
    <property type="project" value="TreeGrafter"/>
</dbReference>
<dbReference type="GO" id="GO:0045727">
    <property type="term" value="P:positive regulation of translation"/>
    <property type="evidence" value="ECO:0007669"/>
    <property type="project" value="TreeGrafter"/>
</dbReference>
<evidence type="ECO:0000256" key="10">
    <source>
        <dbReference type="ARBA" id="ARBA00061052"/>
    </source>
</evidence>
<dbReference type="PANTHER" id="PTHR43512">
    <property type="entry name" value="TRANSLATION FACTOR GUF1-RELATED"/>
    <property type="match status" value="1"/>
</dbReference>
<dbReference type="Gene3D" id="2.40.30.10">
    <property type="entry name" value="Translation factors"/>
    <property type="match status" value="1"/>
</dbReference>
<reference evidence="14" key="1">
    <citation type="submission" date="2017-09" db="EMBL/GenBank/DDBJ databases">
        <title>Depth-based differentiation of microbial function through sediment-hosted aquifers and enrichment of novel symbionts in the deep terrestrial subsurface.</title>
        <authorList>
            <person name="Probst A.J."/>
            <person name="Ladd B."/>
            <person name="Jarett J.K."/>
            <person name="Geller-Mcgrath D.E."/>
            <person name="Sieber C.M.K."/>
            <person name="Emerson J.B."/>
            <person name="Anantharaman K."/>
            <person name="Thomas B.C."/>
            <person name="Malmstrom R."/>
            <person name="Stieglmeier M."/>
            <person name="Klingl A."/>
            <person name="Woyke T."/>
            <person name="Ryan C.M."/>
            <person name="Banfield J.F."/>
        </authorList>
    </citation>
    <scope>NUCLEOTIDE SEQUENCE [LARGE SCALE GENOMIC DNA]</scope>
</reference>
<accession>A0A2M8KT43</accession>
<protein>
    <recommendedName>
        <fullName evidence="11">elongation factor 4</fullName>
        <ecNumber evidence="11">3.6.5.n1</ecNumber>
    </recommendedName>
</protein>
<gene>
    <name evidence="13" type="primary">lepA</name>
    <name evidence="13" type="ORF">COU88_01315</name>
</gene>
<dbReference type="GO" id="GO:0005525">
    <property type="term" value="F:GTP binding"/>
    <property type="evidence" value="ECO:0007669"/>
    <property type="project" value="UniProtKB-KW"/>
</dbReference>
<dbReference type="NCBIfam" id="TIGR01393">
    <property type="entry name" value="lepA"/>
    <property type="match status" value="1"/>
</dbReference>
<dbReference type="InterPro" id="IPR035647">
    <property type="entry name" value="EFG_III/V"/>
</dbReference>
<dbReference type="CDD" id="cd03709">
    <property type="entry name" value="lepA_C"/>
    <property type="match status" value="1"/>
</dbReference>
<dbReference type="InterPro" id="IPR004161">
    <property type="entry name" value="EFTu-like_2"/>
</dbReference>
<dbReference type="SUPFAM" id="SSF50447">
    <property type="entry name" value="Translation proteins"/>
    <property type="match status" value="1"/>
</dbReference>
<dbReference type="AlphaFoldDB" id="A0A2M8KT43"/>
<feature type="domain" description="Tr-type G" evidence="12">
    <location>
        <begin position="1"/>
        <end position="150"/>
    </location>
</feature>
<evidence type="ECO:0000256" key="3">
    <source>
        <dbReference type="ARBA" id="ARBA00022741"/>
    </source>
</evidence>
<dbReference type="PROSITE" id="PS51722">
    <property type="entry name" value="G_TR_2"/>
    <property type="match status" value="1"/>
</dbReference>
<keyword evidence="6" id="KW-0342">GTP-binding</keyword>
<dbReference type="InterPro" id="IPR006297">
    <property type="entry name" value="EF-4"/>
</dbReference>
<dbReference type="Proteomes" id="UP000229554">
    <property type="component" value="Unassembled WGS sequence"/>
</dbReference>
<organism evidence="13 14">
    <name type="scientific">Candidatus Roizmanbacteria bacterium CG10_big_fil_rev_8_21_14_0_10_39_6</name>
    <dbReference type="NCBI Taxonomy" id="1974853"/>
    <lineage>
        <taxon>Bacteria</taxon>
        <taxon>Candidatus Roizmaniibacteriota</taxon>
    </lineage>
</organism>
<dbReference type="InterPro" id="IPR027417">
    <property type="entry name" value="P-loop_NTPase"/>
</dbReference>
<dbReference type="EC" id="3.6.5.n1" evidence="11"/>
<evidence type="ECO:0000256" key="8">
    <source>
        <dbReference type="ARBA" id="ARBA00050293"/>
    </source>
</evidence>
<comment type="catalytic activity">
    <reaction evidence="8">
        <text>GTP + H2O = GDP + phosphate + H(+)</text>
        <dbReference type="Rhea" id="RHEA:19669"/>
        <dbReference type="ChEBI" id="CHEBI:15377"/>
        <dbReference type="ChEBI" id="CHEBI:15378"/>
        <dbReference type="ChEBI" id="CHEBI:37565"/>
        <dbReference type="ChEBI" id="CHEBI:43474"/>
        <dbReference type="ChEBI" id="CHEBI:58189"/>
        <dbReference type="EC" id="3.6.5.n1"/>
    </reaction>
</comment>
<comment type="caution">
    <text evidence="13">The sequence shown here is derived from an EMBL/GenBank/DDBJ whole genome shotgun (WGS) entry which is preliminary data.</text>
</comment>
<sequence>TVEKNKHEAQLLDRNPISRERGITIKLAPVSMRYKDYLLNLVDTPGHVDFSYEVERTLASVEGVILLVDATKGIQAQTIAHAYKALSHNLTIIPVINKIDMDSAMVEKTVADLATFLGVPEDTIYKISAKSGIGVEELLNAVIAKIPPPTVSNMEHSRALIFDSYYDSHRGVIAFVRLFEGSLQAGKKVRLCQVDVHFEIQEVGIFTPDLVTTKELSEAQIGYVVTNMKNIHDVRVGDTIADRQGVSLEGYKEVKPMVFASVFPTDPDDFPALKKALEKLYLNDAALQFEALYSVAFGAGYRVGFLGLLHADVSRERLEREYGQSIILTPPKVDYKNENGALYEPIVTVTIVTPEKYMGVIMNLCEESRGIFLTMDNVSQLVMIYEIPLAEILANFFDRLKTVTSGYASVDWEFKEYRKADIAKLDILINSEVIEEFSDYVVTIRAPYKAREITSRLKDLIPRQQFEVRIQARFDSRFIASERISPFRKDVTAKLYGGDRTRKDKLLNKQKEGKKKMKQIGKVEIPKEAFISLFSKK</sequence>
<evidence type="ECO:0000256" key="2">
    <source>
        <dbReference type="ARBA" id="ARBA00022475"/>
    </source>
</evidence>
<dbReference type="InterPro" id="IPR035654">
    <property type="entry name" value="LepA_IV"/>
</dbReference>
<dbReference type="SMART" id="SM00838">
    <property type="entry name" value="EFG_C"/>
    <property type="match status" value="1"/>
</dbReference>
<name>A0A2M8KT43_9BACT</name>
<dbReference type="InterPro" id="IPR000640">
    <property type="entry name" value="EFG_V-like"/>
</dbReference>
<comment type="similarity">
    <text evidence="1">Belongs to the TRAFAC class translation factor GTPase superfamily. Classic translation factor GTPase family. LepA subfamily.</text>
</comment>
<evidence type="ECO:0000256" key="6">
    <source>
        <dbReference type="ARBA" id="ARBA00023134"/>
    </source>
</evidence>
<keyword evidence="2" id="KW-1003">Cell membrane</keyword>
<dbReference type="InterPro" id="IPR038363">
    <property type="entry name" value="LepA_C_sf"/>
</dbReference>
<dbReference type="Gene3D" id="3.30.70.870">
    <property type="entry name" value="Elongation Factor G (Translational Gtpase), domain 3"/>
    <property type="match status" value="1"/>
</dbReference>
<dbReference type="GO" id="GO:0003746">
    <property type="term" value="F:translation elongation factor activity"/>
    <property type="evidence" value="ECO:0007669"/>
    <property type="project" value="UniProtKB-KW"/>
</dbReference>
<dbReference type="Pfam" id="PF06421">
    <property type="entry name" value="LepA_C"/>
    <property type="match status" value="1"/>
</dbReference>
<dbReference type="FunFam" id="3.30.70.2570:FF:000001">
    <property type="entry name" value="Translation factor GUF1, mitochondrial"/>
    <property type="match status" value="1"/>
</dbReference>
<keyword evidence="5" id="KW-0648">Protein biosynthesis</keyword>
<keyword evidence="3" id="KW-0547">Nucleotide-binding</keyword>
<dbReference type="PANTHER" id="PTHR43512:SF4">
    <property type="entry name" value="TRANSLATION FACTOR GUF1 HOMOLOG, CHLOROPLASTIC"/>
    <property type="match status" value="1"/>
</dbReference>
<feature type="non-terminal residue" evidence="13">
    <location>
        <position position="1"/>
    </location>
</feature>
<dbReference type="NCBIfam" id="TIGR00231">
    <property type="entry name" value="small_GTP"/>
    <property type="match status" value="1"/>
</dbReference>
<evidence type="ECO:0000313" key="13">
    <source>
        <dbReference type="EMBL" id="PJE63104.1"/>
    </source>
</evidence>
<evidence type="ECO:0000313" key="14">
    <source>
        <dbReference type="Proteomes" id="UP000229554"/>
    </source>
</evidence>
<keyword evidence="4" id="KW-0378">Hydrolase</keyword>
<dbReference type="EMBL" id="PFED01000053">
    <property type="protein sequence ID" value="PJE63104.1"/>
    <property type="molecule type" value="Genomic_DNA"/>
</dbReference>
<dbReference type="Gene3D" id="3.30.70.240">
    <property type="match status" value="1"/>
</dbReference>
<dbReference type="InterPro" id="IPR009000">
    <property type="entry name" value="Transl_B-barrel_sf"/>
</dbReference>
<dbReference type="FunFam" id="3.30.70.870:FF:000004">
    <property type="entry name" value="Translation factor GUF1, mitochondrial"/>
    <property type="match status" value="1"/>
</dbReference>
<dbReference type="Pfam" id="PF03144">
    <property type="entry name" value="GTP_EFTU_D2"/>
    <property type="match status" value="1"/>
</dbReference>
<dbReference type="PRINTS" id="PR00315">
    <property type="entry name" value="ELONGATNFCT"/>
</dbReference>
<evidence type="ECO:0000256" key="9">
    <source>
        <dbReference type="ARBA" id="ARBA00057626"/>
    </source>
</evidence>
<keyword evidence="7" id="KW-0472">Membrane</keyword>
<dbReference type="FunFam" id="2.40.30.10:FF:000015">
    <property type="entry name" value="Translation factor GUF1, mitochondrial"/>
    <property type="match status" value="1"/>
</dbReference>
<dbReference type="Gene3D" id="3.40.50.300">
    <property type="entry name" value="P-loop containing nucleotide triphosphate hydrolases"/>
    <property type="match status" value="1"/>
</dbReference>